<reference evidence="1 2" key="1">
    <citation type="journal article" date="2018" name="Sci. Rep.">
        <title>Genomic signatures of local adaptation to the degree of environmental predictability in rotifers.</title>
        <authorList>
            <person name="Franch-Gras L."/>
            <person name="Hahn C."/>
            <person name="Garcia-Roger E.M."/>
            <person name="Carmona M.J."/>
            <person name="Serra M."/>
            <person name="Gomez A."/>
        </authorList>
    </citation>
    <scope>NUCLEOTIDE SEQUENCE [LARGE SCALE GENOMIC DNA]</scope>
    <source>
        <strain evidence="1">HYR1</strain>
    </source>
</reference>
<protein>
    <submittedName>
        <fullName evidence="1">Uncharacterized protein</fullName>
    </submittedName>
</protein>
<accession>A0A3M7PK74</accession>
<comment type="caution">
    <text evidence="1">The sequence shown here is derived from an EMBL/GenBank/DDBJ whole genome shotgun (WGS) entry which is preliminary data.</text>
</comment>
<organism evidence="1 2">
    <name type="scientific">Brachionus plicatilis</name>
    <name type="common">Marine rotifer</name>
    <name type="synonym">Brachionus muelleri</name>
    <dbReference type="NCBI Taxonomy" id="10195"/>
    <lineage>
        <taxon>Eukaryota</taxon>
        <taxon>Metazoa</taxon>
        <taxon>Spiralia</taxon>
        <taxon>Gnathifera</taxon>
        <taxon>Rotifera</taxon>
        <taxon>Eurotatoria</taxon>
        <taxon>Monogononta</taxon>
        <taxon>Pseudotrocha</taxon>
        <taxon>Ploima</taxon>
        <taxon>Brachionidae</taxon>
        <taxon>Brachionus</taxon>
    </lineage>
</organism>
<sequence length="91" mass="11005">MNDDNTSQFSSTRRLEWDLIKECTIETKLDEGLLTKIPYNVIRSSHSKTNFYLKNFRIKQIRSNFILFISYEWYFEEVNKTVQINFINGLR</sequence>
<dbReference type="AlphaFoldDB" id="A0A3M7PK74"/>
<dbReference type="EMBL" id="REGN01010209">
    <property type="protein sequence ID" value="RMZ99469.1"/>
    <property type="molecule type" value="Genomic_DNA"/>
</dbReference>
<gene>
    <name evidence="1" type="ORF">BpHYR1_015092</name>
</gene>
<proteinExistence type="predicted"/>
<evidence type="ECO:0000313" key="1">
    <source>
        <dbReference type="EMBL" id="RMZ99469.1"/>
    </source>
</evidence>
<evidence type="ECO:0000313" key="2">
    <source>
        <dbReference type="Proteomes" id="UP000276133"/>
    </source>
</evidence>
<keyword evidence="2" id="KW-1185">Reference proteome</keyword>
<dbReference type="OrthoDB" id="10518750at2759"/>
<name>A0A3M7PK74_BRAPC</name>
<dbReference type="Proteomes" id="UP000276133">
    <property type="component" value="Unassembled WGS sequence"/>
</dbReference>